<feature type="compositionally biased region" description="Polar residues" evidence="1">
    <location>
        <begin position="1"/>
        <end position="20"/>
    </location>
</feature>
<gene>
    <name evidence="2" type="ORF">BDA96_03G167800</name>
</gene>
<name>A0A921RCG0_SORBI</name>
<sequence length="88" mass="9613">MELATLASSTMPPHCRTSSRSPRHPHPLVPQRLELALSLSPASSAAQIQGYTHRLTPAPKRHGRTASSWPAPKLLQSCLGDVLRVEDR</sequence>
<reference evidence="2" key="1">
    <citation type="journal article" date="2019" name="BMC Genomics">
        <title>A new reference genome for Sorghum bicolor reveals high levels of sequence similarity between sweet and grain genotypes: implications for the genetics of sugar metabolism.</title>
        <authorList>
            <person name="Cooper E.A."/>
            <person name="Brenton Z.W."/>
            <person name="Flinn B.S."/>
            <person name="Jenkins J."/>
            <person name="Shu S."/>
            <person name="Flowers D."/>
            <person name="Luo F."/>
            <person name="Wang Y."/>
            <person name="Xia P."/>
            <person name="Barry K."/>
            <person name="Daum C."/>
            <person name="Lipzen A."/>
            <person name="Yoshinaga Y."/>
            <person name="Schmutz J."/>
            <person name="Saski C."/>
            <person name="Vermerris W."/>
            <person name="Kresovich S."/>
        </authorList>
    </citation>
    <scope>NUCLEOTIDE SEQUENCE</scope>
</reference>
<organism evidence="2 3">
    <name type="scientific">Sorghum bicolor</name>
    <name type="common">Sorghum</name>
    <name type="synonym">Sorghum vulgare</name>
    <dbReference type="NCBI Taxonomy" id="4558"/>
    <lineage>
        <taxon>Eukaryota</taxon>
        <taxon>Viridiplantae</taxon>
        <taxon>Streptophyta</taxon>
        <taxon>Embryophyta</taxon>
        <taxon>Tracheophyta</taxon>
        <taxon>Spermatophyta</taxon>
        <taxon>Magnoliopsida</taxon>
        <taxon>Liliopsida</taxon>
        <taxon>Poales</taxon>
        <taxon>Poaceae</taxon>
        <taxon>PACMAD clade</taxon>
        <taxon>Panicoideae</taxon>
        <taxon>Andropogonodae</taxon>
        <taxon>Andropogoneae</taxon>
        <taxon>Sorghinae</taxon>
        <taxon>Sorghum</taxon>
    </lineage>
</organism>
<comment type="caution">
    <text evidence="2">The sequence shown here is derived from an EMBL/GenBank/DDBJ whole genome shotgun (WGS) entry which is preliminary data.</text>
</comment>
<proteinExistence type="predicted"/>
<feature type="region of interest" description="Disordered" evidence="1">
    <location>
        <begin position="1"/>
        <end position="27"/>
    </location>
</feature>
<evidence type="ECO:0000313" key="2">
    <source>
        <dbReference type="EMBL" id="KAG0537661.1"/>
    </source>
</evidence>
<reference evidence="2" key="2">
    <citation type="submission" date="2020-10" db="EMBL/GenBank/DDBJ databases">
        <authorList>
            <person name="Cooper E.A."/>
            <person name="Brenton Z.W."/>
            <person name="Flinn B.S."/>
            <person name="Jenkins J."/>
            <person name="Shu S."/>
            <person name="Flowers D."/>
            <person name="Luo F."/>
            <person name="Wang Y."/>
            <person name="Xia P."/>
            <person name="Barry K."/>
            <person name="Daum C."/>
            <person name="Lipzen A."/>
            <person name="Yoshinaga Y."/>
            <person name="Schmutz J."/>
            <person name="Saski C."/>
            <person name="Vermerris W."/>
            <person name="Kresovich S."/>
        </authorList>
    </citation>
    <scope>NUCLEOTIDE SEQUENCE</scope>
</reference>
<evidence type="ECO:0000313" key="3">
    <source>
        <dbReference type="Proteomes" id="UP000807115"/>
    </source>
</evidence>
<accession>A0A921RCG0</accession>
<dbReference type="EMBL" id="CM027682">
    <property type="protein sequence ID" value="KAG0537661.1"/>
    <property type="molecule type" value="Genomic_DNA"/>
</dbReference>
<dbReference type="AlphaFoldDB" id="A0A921RCG0"/>
<protein>
    <submittedName>
        <fullName evidence="2">Uncharacterized protein</fullName>
    </submittedName>
</protein>
<evidence type="ECO:0000256" key="1">
    <source>
        <dbReference type="SAM" id="MobiDB-lite"/>
    </source>
</evidence>
<dbReference type="Proteomes" id="UP000807115">
    <property type="component" value="Chromosome 3"/>
</dbReference>